<feature type="compositionally biased region" description="Basic and acidic residues" evidence="1">
    <location>
        <begin position="69"/>
        <end position="84"/>
    </location>
</feature>
<sequence>MPETLEAFLSAVHRTFTEVTRKAPDYFAGRPLRAAGPPAGAGEAVRAAFGATLRAADREEFTAVDRLLDLRRPGPDGSDGRQCDGEDGDDWAGWRRRLDRRSAVRSARAARLAGTMDRREARAAGSRVRYRAGGQGPLVVLLTALGHTDEVW</sequence>
<evidence type="ECO:0000256" key="1">
    <source>
        <dbReference type="SAM" id="MobiDB-lite"/>
    </source>
</evidence>
<accession>A0A6G3QTP7</accession>
<feature type="region of interest" description="Disordered" evidence="1">
    <location>
        <begin position="69"/>
        <end position="89"/>
    </location>
</feature>
<proteinExistence type="predicted"/>
<feature type="non-terminal residue" evidence="2">
    <location>
        <position position="152"/>
    </location>
</feature>
<reference evidence="2" key="1">
    <citation type="submission" date="2020-01" db="EMBL/GenBank/DDBJ databases">
        <title>Insect and environment-associated Actinomycetes.</title>
        <authorList>
            <person name="Currrie C."/>
            <person name="Chevrette M."/>
            <person name="Carlson C."/>
            <person name="Stubbendieck R."/>
            <person name="Wendt-Pienkowski E."/>
        </authorList>
    </citation>
    <scope>NUCLEOTIDE SEQUENCE</scope>
    <source>
        <strain evidence="2">SID14436</strain>
    </source>
</reference>
<comment type="caution">
    <text evidence="2">The sequence shown here is derived from an EMBL/GenBank/DDBJ whole genome shotgun (WGS) entry which is preliminary data.</text>
</comment>
<dbReference type="AlphaFoldDB" id="A0A6G3QTP7"/>
<organism evidence="2">
    <name type="scientific">Streptomyces sp. SID14436</name>
    <dbReference type="NCBI Taxonomy" id="2706070"/>
    <lineage>
        <taxon>Bacteria</taxon>
        <taxon>Bacillati</taxon>
        <taxon>Actinomycetota</taxon>
        <taxon>Actinomycetes</taxon>
        <taxon>Kitasatosporales</taxon>
        <taxon>Streptomycetaceae</taxon>
        <taxon>Streptomyces</taxon>
    </lineage>
</organism>
<protein>
    <submittedName>
        <fullName evidence="2">Uncharacterized protein</fullName>
    </submittedName>
</protein>
<gene>
    <name evidence="2" type="ORF">G3I53_11180</name>
</gene>
<name>A0A6G3QTP7_9ACTN</name>
<dbReference type="EMBL" id="JAAGMD010000309">
    <property type="protein sequence ID" value="NEA86594.1"/>
    <property type="molecule type" value="Genomic_DNA"/>
</dbReference>
<evidence type="ECO:0000313" key="2">
    <source>
        <dbReference type="EMBL" id="NEA86594.1"/>
    </source>
</evidence>